<accession>A0A151P0X3</accession>
<dbReference type="Proteomes" id="UP000050525">
    <property type="component" value="Unassembled WGS sequence"/>
</dbReference>
<proteinExistence type="predicted"/>
<sequence length="124" mass="14085">MFLLTDMLSTLHVYRRDRFKSAEAGCYKIGGFDLLSYAPHMKHGKATYVWSDIMDEESPDFCDAIQVGGFQVANVYKPPKSTGTNKFHQLCLIQPFMLESLTATFTAMDWGYMDVDANDEQHAN</sequence>
<keyword evidence="2" id="KW-1185">Reference proteome</keyword>
<evidence type="ECO:0000313" key="1">
    <source>
        <dbReference type="EMBL" id="KYO42758.1"/>
    </source>
</evidence>
<organism evidence="1 2">
    <name type="scientific">Alligator mississippiensis</name>
    <name type="common">American alligator</name>
    <dbReference type="NCBI Taxonomy" id="8496"/>
    <lineage>
        <taxon>Eukaryota</taxon>
        <taxon>Metazoa</taxon>
        <taxon>Chordata</taxon>
        <taxon>Craniata</taxon>
        <taxon>Vertebrata</taxon>
        <taxon>Euteleostomi</taxon>
        <taxon>Archelosauria</taxon>
        <taxon>Archosauria</taxon>
        <taxon>Crocodylia</taxon>
        <taxon>Alligatoridae</taxon>
        <taxon>Alligatorinae</taxon>
        <taxon>Alligator</taxon>
    </lineage>
</organism>
<evidence type="ECO:0000313" key="2">
    <source>
        <dbReference type="Proteomes" id="UP000050525"/>
    </source>
</evidence>
<reference evidence="1 2" key="1">
    <citation type="journal article" date="2012" name="Genome Biol.">
        <title>Sequencing three crocodilian genomes to illuminate the evolution of archosaurs and amniotes.</title>
        <authorList>
            <person name="St John J.A."/>
            <person name="Braun E.L."/>
            <person name="Isberg S.R."/>
            <person name="Miles L.G."/>
            <person name="Chong A.Y."/>
            <person name="Gongora J."/>
            <person name="Dalzell P."/>
            <person name="Moran C."/>
            <person name="Bed'hom B."/>
            <person name="Abzhanov A."/>
            <person name="Burgess S.C."/>
            <person name="Cooksey A.M."/>
            <person name="Castoe T.A."/>
            <person name="Crawford N.G."/>
            <person name="Densmore L.D."/>
            <person name="Drew J.C."/>
            <person name="Edwards S.V."/>
            <person name="Faircloth B.C."/>
            <person name="Fujita M.K."/>
            <person name="Greenwold M.J."/>
            <person name="Hoffmann F.G."/>
            <person name="Howard J.M."/>
            <person name="Iguchi T."/>
            <person name="Janes D.E."/>
            <person name="Khan S.Y."/>
            <person name="Kohno S."/>
            <person name="de Koning A.J."/>
            <person name="Lance S.L."/>
            <person name="McCarthy F.M."/>
            <person name="McCormack J.E."/>
            <person name="Merchant M.E."/>
            <person name="Peterson D.G."/>
            <person name="Pollock D.D."/>
            <person name="Pourmand N."/>
            <person name="Raney B.J."/>
            <person name="Roessler K.A."/>
            <person name="Sanford J.R."/>
            <person name="Sawyer R.H."/>
            <person name="Schmidt C.J."/>
            <person name="Triplett E.W."/>
            <person name="Tuberville T.D."/>
            <person name="Venegas-Anaya M."/>
            <person name="Howard J.T."/>
            <person name="Jarvis E.D."/>
            <person name="Guillette L.J.Jr."/>
            <person name="Glenn T.C."/>
            <person name="Green R.E."/>
            <person name="Ray D.A."/>
        </authorList>
    </citation>
    <scope>NUCLEOTIDE SEQUENCE [LARGE SCALE GENOMIC DNA]</scope>
    <source>
        <strain evidence="1">KSC_2009_1</strain>
    </source>
</reference>
<dbReference type="EMBL" id="AKHW03001351">
    <property type="protein sequence ID" value="KYO42758.1"/>
    <property type="molecule type" value="Genomic_DNA"/>
</dbReference>
<comment type="caution">
    <text evidence="1">The sequence shown here is derived from an EMBL/GenBank/DDBJ whole genome shotgun (WGS) entry which is preliminary data.</text>
</comment>
<protein>
    <submittedName>
        <fullName evidence="1">Uncharacterized protein</fullName>
    </submittedName>
</protein>
<name>A0A151P0X3_ALLMI</name>
<gene>
    <name evidence="1" type="ORF">Y1Q_0016154</name>
</gene>
<dbReference type="AlphaFoldDB" id="A0A151P0X3"/>